<organism evidence="2 3">
    <name type="scientific">Gymnopilus junonius</name>
    <name type="common">Spectacular rustgill mushroom</name>
    <name type="synonym">Gymnopilus spectabilis subsp. junonius</name>
    <dbReference type="NCBI Taxonomy" id="109634"/>
    <lineage>
        <taxon>Eukaryota</taxon>
        <taxon>Fungi</taxon>
        <taxon>Dikarya</taxon>
        <taxon>Basidiomycota</taxon>
        <taxon>Agaricomycotina</taxon>
        <taxon>Agaricomycetes</taxon>
        <taxon>Agaricomycetidae</taxon>
        <taxon>Agaricales</taxon>
        <taxon>Agaricineae</taxon>
        <taxon>Hymenogastraceae</taxon>
        <taxon>Gymnopilus</taxon>
    </lineage>
</organism>
<accession>A0A9P5TEF4</accession>
<feature type="compositionally biased region" description="Basic and acidic residues" evidence="1">
    <location>
        <begin position="265"/>
        <end position="281"/>
    </location>
</feature>
<comment type="caution">
    <text evidence="2">The sequence shown here is derived from an EMBL/GenBank/DDBJ whole genome shotgun (WGS) entry which is preliminary data.</text>
</comment>
<evidence type="ECO:0000256" key="1">
    <source>
        <dbReference type="SAM" id="MobiDB-lite"/>
    </source>
</evidence>
<proteinExistence type="predicted"/>
<dbReference type="EMBL" id="JADNYJ010000528">
    <property type="protein sequence ID" value="KAF8868896.1"/>
    <property type="molecule type" value="Genomic_DNA"/>
</dbReference>
<feature type="region of interest" description="Disordered" evidence="1">
    <location>
        <begin position="260"/>
        <end position="281"/>
    </location>
</feature>
<sequence>MLYLLEREVCEVHSTQDIHFIDTVLARKILHLYSAERDGTSIYEPSGPAFWQVFGSKLTPASRIGGIFHINNNHWVAAVVNAQLEELAYGDPAGHPTNVNVEGALWWYASKHIPTLKDKDQLDFAILSCASQDIFDDWWSCGIFSYNALAHCFACHPLLTQTENPIFTDLARMTTPDECVLPSRFEPNKGFFSSVSQKLALGPPIIPRPQTPPNSTSLGLAHALKQLSVSPKKHQQKKRKTSTKVHPPVLTLKFQLSHVKASVSTRKEEDDAKKAEARLNK</sequence>
<evidence type="ECO:0000313" key="3">
    <source>
        <dbReference type="Proteomes" id="UP000724874"/>
    </source>
</evidence>
<dbReference type="Proteomes" id="UP000724874">
    <property type="component" value="Unassembled WGS sequence"/>
</dbReference>
<dbReference type="AlphaFoldDB" id="A0A9P5TEF4"/>
<dbReference type="OrthoDB" id="4951847at2759"/>
<dbReference type="SUPFAM" id="SSF54001">
    <property type="entry name" value="Cysteine proteinases"/>
    <property type="match status" value="1"/>
</dbReference>
<feature type="compositionally biased region" description="Basic residues" evidence="1">
    <location>
        <begin position="231"/>
        <end position="243"/>
    </location>
</feature>
<evidence type="ECO:0000313" key="2">
    <source>
        <dbReference type="EMBL" id="KAF8868896.1"/>
    </source>
</evidence>
<protein>
    <recommendedName>
        <fullName evidence="4">Ubiquitin-like protease family profile domain-containing protein</fullName>
    </recommendedName>
</protein>
<reference evidence="2" key="1">
    <citation type="submission" date="2020-11" db="EMBL/GenBank/DDBJ databases">
        <authorList>
            <consortium name="DOE Joint Genome Institute"/>
            <person name="Ahrendt S."/>
            <person name="Riley R."/>
            <person name="Andreopoulos W."/>
            <person name="LaButti K."/>
            <person name="Pangilinan J."/>
            <person name="Ruiz-duenas F.J."/>
            <person name="Barrasa J.M."/>
            <person name="Sanchez-Garcia M."/>
            <person name="Camarero S."/>
            <person name="Miyauchi S."/>
            <person name="Serrano A."/>
            <person name="Linde D."/>
            <person name="Babiker R."/>
            <person name="Drula E."/>
            <person name="Ayuso-Fernandez I."/>
            <person name="Pacheco R."/>
            <person name="Padilla G."/>
            <person name="Ferreira P."/>
            <person name="Barriuso J."/>
            <person name="Kellner H."/>
            <person name="Castanera R."/>
            <person name="Alfaro M."/>
            <person name="Ramirez L."/>
            <person name="Pisabarro A.G."/>
            <person name="Kuo A."/>
            <person name="Tritt A."/>
            <person name="Lipzen A."/>
            <person name="He G."/>
            <person name="Yan M."/>
            <person name="Ng V."/>
            <person name="Cullen D."/>
            <person name="Martin F."/>
            <person name="Rosso M.-N."/>
            <person name="Henrissat B."/>
            <person name="Hibbett D."/>
            <person name="Martinez A.T."/>
            <person name="Grigoriev I.V."/>
        </authorList>
    </citation>
    <scope>NUCLEOTIDE SEQUENCE</scope>
    <source>
        <strain evidence="2">AH 44721</strain>
    </source>
</reference>
<evidence type="ECO:0008006" key="4">
    <source>
        <dbReference type="Google" id="ProtNLM"/>
    </source>
</evidence>
<feature type="region of interest" description="Disordered" evidence="1">
    <location>
        <begin position="228"/>
        <end position="247"/>
    </location>
</feature>
<keyword evidence="3" id="KW-1185">Reference proteome</keyword>
<gene>
    <name evidence="2" type="ORF">CPB84DRAFT_1969062</name>
</gene>
<dbReference type="InterPro" id="IPR038765">
    <property type="entry name" value="Papain-like_cys_pep_sf"/>
</dbReference>
<name>A0A9P5TEF4_GYMJU</name>